<dbReference type="Gene3D" id="3.40.50.2000">
    <property type="entry name" value="Glycogen Phosphorylase B"/>
    <property type="match status" value="2"/>
</dbReference>
<keyword evidence="5" id="KW-1185">Reference proteome</keyword>
<dbReference type="CDD" id="cd03794">
    <property type="entry name" value="GT4_WbuB-like"/>
    <property type="match status" value="1"/>
</dbReference>
<dbReference type="PANTHER" id="PTHR45947">
    <property type="entry name" value="SULFOQUINOVOSYL TRANSFERASE SQD2"/>
    <property type="match status" value="1"/>
</dbReference>
<dbReference type="SUPFAM" id="SSF53756">
    <property type="entry name" value="UDP-Glycosyltransferase/glycogen phosphorylase"/>
    <property type="match status" value="1"/>
</dbReference>
<evidence type="ECO:0000256" key="2">
    <source>
        <dbReference type="ARBA" id="ARBA00022679"/>
    </source>
</evidence>
<gene>
    <name evidence="4" type="ORF">SAMN04489714_1436</name>
</gene>
<evidence type="ECO:0000313" key="5">
    <source>
        <dbReference type="Proteomes" id="UP000198976"/>
    </source>
</evidence>
<dbReference type="InterPro" id="IPR028098">
    <property type="entry name" value="Glyco_trans_4-like_N"/>
</dbReference>
<feature type="domain" description="Glycosyltransferase subfamily 4-like N-terminal" evidence="3">
    <location>
        <begin position="20"/>
        <end position="183"/>
    </location>
</feature>
<protein>
    <submittedName>
        <fullName evidence="4">Glycosyltransferase involved in cell wall bisynthesis</fullName>
    </submittedName>
</protein>
<dbReference type="EMBL" id="LT629792">
    <property type="protein sequence ID" value="SDT98635.1"/>
    <property type="molecule type" value="Genomic_DNA"/>
</dbReference>
<accession>A0ABY0V908</accession>
<evidence type="ECO:0000256" key="1">
    <source>
        <dbReference type="ARBA" id="ARBA00022676"/>
    </source>
</evidence>
<dbReference type="Pfam" id="PF13579">
    <property type="entry name" value="Glyco_trans_4_4"/>
    <property type="match status" value="1"/>
</dbReference>
<dbReference type="Pfam" id="PF13692">
    <property type="entry name" value="Glyco_trans_1_4"/>
    <property type="match status" value="1"/>
</dbReference>
<sequence>MSRVVLATRVFAPEPAAAALRLRGLAHALAMDGHDVTVLTSRFGSLRGSVTDEGVLIKRFPVLRDSAGAVRGYAQYMSFDIPLFFRLLTCRRPDAVVVEPPPTTGSVARIACSLRRIPYVYYACDILSDAAEAEHMKPLVVRVLRSIERFALTGAERVIAVSEGVAQRAQELGAVNVSVVPNGVQTQELLDRTPLPDGFPHAGGPVYLYAGTASSLQSPDAFIRAFPRVKTVFPKAVLVFLGQGNAWDDLVELGRAASTDIVFHEPVPPDQAQRWYASADVSLASIRPGGYDYAYPTKILVSLAQGTPVVYIGQGPPANDIRKSNLGRTAGFSPDEVADAMIQAGNMAMHREAGERERLRQWVISHRSLPATSRRAAQVVAQAF</sequence>
<evidence type="ECO:0000313" key="4">
    <source>
        <dbReference type="EMBL" id="SDT98635.1"/>
    </source>
</evidence>
<name>A0ABY0V908_9ACTO</name>
<dbReference type="RefSeq" id="WP_257590288.1">
    <property type="nucleotide sequence ID" value="NZ_LT629792.1"/>
</dbReference>
<keyword evidence="2" id="KW-0808">Transferase</keyword>
<dbReference type="InterPro" id="IPR050194">
    <property type="entry name" value="Glycosyltransferase_grp1"/>
</dbReference>
<evidence type="ECO:0000259" key="3">
    <source>
        <dbReference type="Pfam" id="PF13579"/>
    </source>
</evidence>
<proteinExistence type="predicted"/>
<keyword evidence="1" id="KW-0328">Glycosyltransferase</keyword>
<dbReference type="PANTHER" id="PTHR45947:SF3">
    <property type="entry name" value="SULFOQUINOVOSYL TRANSFERASE SQD2"/>
    <property type="match status" value="1"/>
</dbReference>
<organism evidence="4 5">
    <name type="scientific">Schaalia radingae</name>
    <dbReference type="NCBI Taxonomy" id="131110"/>
    <lineage>
        <taxon>Bacteria</taxon>
        <taxon>Bacillati</taxon>
        <taxon>Actinomycetota</taxon>
        <taxon>Actinomycetes</taxon>
        <taxon>Actinomycetales</taxon>
        <taxon>Actinomycetaceae</taxon>
        <taxon>Schaalia</taxon>
    </lineage>
</organism>
<dbReference type="Proteomes" id="UP000198976">
    <property type="component" value="Chromosome I"/>
</dbReference>
<reference evidence="4 5" key="1">
    <citation type="submission" date="2016-10" db="EMBL/GenBank/DDBJ databases">
        <authorList>
            <person name="Varghese N."/>
            <person name="Submissions S."/>
        </authorList>
    </citation>
    <scope>NUCLEOTIDE SEQUENCE [LARGE SCALE GENOMIC DNA]</scope>
    <source>
        <strain evidence="4 5">DSM 9169</strain>
    </source>
</reference>